<gene>
    <name evidence="2" type="ORF">DFP72DRAFT_856979</name>
</gene>
<sequence length="389" mass="43098">MAKDINAVKPGPQAEDIDPQPESISTGGNSEAIKRAVKAGSKKKSVKERLEKREGLPEKIEKDKTLHEIFKMLKDTLPMGLIDRLAEALSNSMSTVAEVMARRAKQDDDSDDEDHEDDNKPGNMGTGATTEKDSPKSGKPSTAAKKVRRAGASRKDKRFDLITGASLTAASYSNITEDYISRLGIESVQIQEGRVGIDKCWKELPFYIRDDGHRNSETFRASIKTIQAAVEGALYGTGRKPEATARMLIDALSSHLVRRGAFGHTAMFPEIRSSHKGDDSDEVKSLKLEAKDDPIAEIKGNLTNPTTLSYKKRIQLIVTGTLDYLFYTFAGQEPTNFQDLLYVNDLDHLLLRTRHENQDKAIVFIIEAKRRDADLKSHIPQAIAEAYVA</sequence>
<evidence type="ECO:0000313" key="2">
    <source>
        <dbReference type="EMBL" id="KAF6744954.1"/>
    </source>
</evidence>
<feature type="compositionally biased region" description="Basic residues" evidence="1">
    <location>
        <begin position="35"/>
        <end position="46"/>
    </location>
</feature>
<feature type="region of interest" description="Disordered" evidence="1">
    <location>
        <begin position="100"/>
        <end position="151"/>
    </location>
</feature>
<dbReference type="Proteomes" id="UP000521943">
    <property type="component" value="Unassembled WGS sequence"/>
</dbReference>
<feature type="region of interest" description="Disordered" evidence="1">
    <location>
        <begin position="1"/>
        <end position="64"/>
    </location>
</feature>
<reference evidence="2 3" key="1">
    <citation type="submission" date="2020-07" db="EMBL/GenBank/DDBJ databases">
        <title>Comparative genomics of pyrophilous fungi reveals a link between fire events and developmental genes.</title>
        <authorList>
            <consortium name="DOE Joint Genome Institute"/>
            <person name="Steindorff A.S."/>
            <person name="Carver A."/>
            <person name="Calhoun S."/>
            <person name="Stillman K."/>
            <person name="Liu H."/>
            <person name="Lipzen A."/>
            <person name="Pangilinan J."/>
            <person name="Labutti K."/>
            <person name="Bruns T.D."/>
            <person name="Grigoriev I.V."/>
        </authorList>
    </citation>
    <scope>NUCLEOTIDE SEQUENCE [LARGE SCALE GENOMIC DNA]</scope>
    <source>
        <strain evidence="2 3">CBS 144469</strain>
    </source>
</reference>
<organism evidence="2 3">
    <name type="scientific">Ephemerocybe angulata</name>
    <dbReference type="NCBI Taxonomy" id="980116"/>
    <lineage>
        <taxon>Eukaryota</taxon>
        <taxon>Fungi</taxon>
        <taxon>Dikarya</taxon>
        <taxon>Basidiomycota</taxon>
        <taxon>Agaricomycotina</taxon>
        <taxon>Agaricomycetes</taxon>
        <taxon>Agaricomycetidae</taxon>
        <taxon>Agaricales</taxon>
        <taxon>Agaricineae</taxon>
        <taxon>Psathyrellaceae</taxon>
        <taxon>Ephemerocybe</taxon>
    </lineage>
</organism>
<keyword evidence="3" id="KW-1185">Reference proteome</keyword>
<name>A0A8H6HDB4_9AGAR</name>
<dbReference type="AlphaFoldDB" id="A0A8H6HDB4"/>
<feature type="compositionally biased region" description="Basic and acidic residues" evidence="1">
    <location>
        <begin position="47"/>
        <end position="64"/>
    </location>
</feature>
<dbReference type="EMBL" id="JACGCI010000112">
    <property type="protein sequence ID" value="KAF6744954.1"/>
    <property type="molecule type" value="Genomic_DNA"/>
</dbReference>
<protein>
    <submittedName>
        <fullName evidence="2">Uncharacterized protein</fullName>
    </submittedName>
</protein>
<evidence type="ECO:0000313" key="3">
    <source>
        <dbReference type="Proteomes" id="UP000521943"/>
    </source>
</evidence>
<proteinExistence type="predicted"/>
<comment type="caution">
    <text evidence="2">The sequence shown here is derived from an EMBL/GenBank/DDBJ whole genome shotgun (WGS) entry which is preliminary data.</text>
</comment>
<evidence type="ECO:0000256" key="1">
    <source>
        <dbReference type="SAM" id="MobiDB-lite"/>
    </source>
</evidence>
<accession>A0A8H6HDB4</accession>